<name>A0A319EFM9_ASPSB</name>
<evidence type="ECO:0000313" key="2">
    <source>
        <dbReference type="Proteomes" id="UP000248423"/>
    </source>
</evidence>
<dbReference type="Proteomes" id="UP000248423">
    <property type="component" value="Unassembled WGS sequence"/>
</dbReference>
<gene>
    <name evidence="1" type="ORF">BO78DRAFT_51247</name>
</gene>
<organism evidence="1 2">
    <name type="scientific">Aspergillus sclerotiicarbonarius (strain CBS 121057 / IBT 28362)</name>
    <dbReference type="NCBI Taxonomy" id="1448318"/>
    <lineage>
        <taxon>Eukaryota</taxon>
        <taxon>Fungi</taxon>
        <taxon>Dikarya</taxon>
        <taxon>Ascomycota</taxon>
        <taxon>Pezizomycotina</taxon>
        <taxon>Eurotiomycetes</taxon>
        <taxon>Eurotiomycetidae</taxon>
        <taxon>Eurotiales</taxon>
        <taxon>Aspergillaceae</taxon>
        <taxon>Aspergillus</taxon>
        <taxon>Aspergillus subgen. Circumdati</taxon>
    </lineage>
</organism>
<sequence length="220" mass="24665">MGPTRLSPQTQIQGLALSLLSSYHVSPFNTGREASQFQFHQAIIIICWLRWHLSLPIWGWPPPYGVRVRQVGRRGALSSDSSQRWAPPSWARSYRLVLTHRMYPPGSERAAGFDTSQSWLCIRINMQTAPPSVVTAGKAGKAEEEEYRLLSCLPACSLLSLKGATLQHPQEQAPRHPILSGKTFTAKMPERHHSIQRPMLIGLPRLHGVGIDVLTLDHRE</sequence>
<keyword evidence="2" id="KW-1185">Reference proteome</keyword>
<protein>
    <submittedName>
        <fullName evidence="1">Uncharacterized protein</fullName>
    </submittedName>
</protein>
<evidence type="ECO:0000313" key="1">
    <source>
        <dbReference type="EMBL" id="PYI09092.1"/>
    </source>
</evidence>
<reference evidence="1 2" key="1">
    <citation type="submission" date="2018-02" db="EMBL/GenBank/DDBJ databases">
        <title>The genomes of Aspergillus section Nigri reveals drivers in fungal speciation.</title>
        <authorList>
            <consortium name="DOE Joint Genome Institute"/>
            <person name="Vesth T.C."/>
            <person name="Nybo J."/>
            <person name="Theobald S."/>
            <person name="Brandl J."/>
            <person name="Frisvad J.C."/>
            <person name="Nielsen K.F."/>
            <person name="Lyhne E.K."/>
            <person name="Kogle M.E."/>
            <person name="Kuo A."/>
            <person name="Riley R."/>
            <person name="Clum A."/>
            <person name="Nolan M."/>
            <person name="Lipzen A."/>
            <person name="Salamov A."/>
            <person name="Henrissat B."/>
            <person name="Wiebenga A."/>
            <person name="De vries R.P."/>
            <person name="Grigoriev I.V."/>
            <person name="Mortensen U.H."/>
            <person name="Andersen M.R."/>
            <person name="Baker S.E."/>
        </authorList>
    </citation>
    <scope>NUCLEOTIDE SEQUENCE [LARGE SCALE GENOMIC DNA]</scope>
    <source>
        <strain evidence="1 2">CBS 121057</strain>
    </source>
</reference>
<accession>A0A319EFM9</accession>
<proteinExistence type="predicted"/>
<dbReference type="VEuPathDB" id="FungiDB:BO78DRAFT_51247"/>
<dbReference type="EMBL" id="KZ826330">
    <property type="protein sequence ID" value="PYI09092.1"/>
    <property type="molecule type" value="Genomic_DNA"/>
</dbReference>
<dbReference type="AlphaFoldDB" id="A0A319EFM9"/>